<dbReference type="AlphaFoldDB" id="A0A0N4YEH2"/>
<gene>
    <name evidence="1" type="ORF">NBR_LOCUS15092</name>
</gene>
<proteinExistence type="predicted"/>
<keyword evidence="2" id="KW-1185">Reference proteome</keyword>
<reference evidence="1 2" key="2">
    <citation type="submission" date="2018-11" db="EMBL/GenBank/DDBJ databases">
        <authorList>
            <consortium name="Pathogen Informatics"/>
        </authorList>
    </citation>
    <scope>NUCLEOTIDE SEQUENCE [LARGE SCALE GENOMIC DNA]</scope>
</reference>
<protein>
    <submittedName>
        <fullName evidence="3">Nitroreductase domain-containing protein</fullName>
    </submittedName>
</protein>
<dbReference type="EMBL" id="UYSL01021597">
    <property type="protein sequence ID" value="VDL78686.1"/>
    <property type="molecule type" value="Genomic_DNA"/>
</dbReference>
<dbReference type="Proteomes" id="UP000271162">
    <property type="component" value="Unassembled WGS sequence"/>
</dbReference>
<sequence>MDFILLIAVVRDQLWHGVGSERLLKTKIPVEVKEAIDKGKRDHAIVISGLQEAPEDRVPDHFPKKLKRSSQKPRLFACEVLLPTRSL</sequence>
<name>A0A0N4YEH2_NIPBR</name>
<accession>A0A0N4YEH2</accession>
<dbReference type="WBParaSite" id="NBR_0001509101-mRNA-1">
    <property type="protein sequence ID" value="NBR_0001509101-mRNA-1"/>
    <property type="gene ID" value="NBR_0001509101"/>
</dbReference>
<evidence type="ECO:0000313" key="2">
    <source>
        <dbReference type="Proteomes" id="UP000271162"/>
    </source>
</evidence>
<organism evidence="3">
    <name type="scientific">Nippostrongylus brasiliensis</name>
    <name type="common">Rat hookworm</name>
    <dbReference type="NCBI Taxonomy" id="27835"/>
    <lineage>
        <taxon>Eukaryota</taxon>
        <taxon>Metazoa</taxon>
        <taxon>Ecdysozoa</taxon>
        <taxon>Nematoda</taxon>
        <taxon>Chromadorea</taxon>
        <taxon>Rhabditida</taxon>
        <taxon>Rhabditina</taxon>
        <taxon>Rhabditomorpha</taxon>
        <taxon>Strongyloidea</taxon>
        <taxon>Heligmosomidae</taxon>
        <taxon>Nippostrongylus</taxon>
    </lineage>
</organism>
<evidence type="ECO:0000313" key="3">
    <source>
        <dbReference type="WBParaSite" id="NBR_0001509101-mRNA-1"/>
    </source>
</evidence>
<evidence type="ECO:0000313" key="1">
    <source>
        <dbReference type="EMBL" id="VDL78686.1"/>
    </source>
</evidence>
<reference evidence="3" key="1">
    <citation type="submission" date="2017-02" db="UniProtKB">
        <authorList>
            <consortium name="WormBaseParasite"/>
        </authorList>
    </citation>
    <scope>IDENTIFICATION</scope>
</reference>